<keyword evidence="2" id="KW-1185">Reference proteome</keyword>
<evidence type="ECO:0000313" key="1">
    <source>
        <dbReference type="EMBL" id="KAK8222094.1"/>
    </source>
</evidence>
<evidence type="ECO:0000313" key="2">
    <source>
        <dbReference type="Proteomes" id="UP001320706"/>
    </source>
</evidence>
<proteinExistence type="predicted"/>
<comment type="caution">
    <text evidence="1">The sequence shown here is derived from an EMBL/GenBank/DDBJ whole genome shotgun (WGS) entry which is preliminary data.</text>
</comment>
<dbReference type="Proteomes" id="UP001320706">
    <property type="component" value="Unassembled WGS sequence"/>
</dbReference>
<protein>
    <submittedName>
        <fullName evidence="1">Uncharacterized protein</fullName>
    </submittedName>
</protein>
<sequence>MTIAVTSPTNSHDDTAIERYGVQHDPRHPTAFQIFVKPIRKLIYHVLHKNKHLSPEEEAKAPWHMLNLPSYGNWTGDAWHVRLHGNVYRPSAPEGKKLDNFVNFCLVRASIKKERFWRKHFTLLNETEAKQARVQAKELATTPIYNASIAASINGLCNESQNRTNTTNVDGDFNTFVHFSQTCAEQAGDSTQQIQFVNITVKPGDHVLDADNQDQYVVRTALVPPHGLTIVSDNDDVLRVAEVWNWKQALLNTFARHYQPIDGMPEILHKWHNSTPGTHFHYISDLPQPLSRFYVTGTDAQ</sequence>
<name>A0ACC3SPJ9_9PEZI</name>
<gene>
    <name evidence="1" type="ORF">M8818_000264</name>
</gene>
<dbReference type="EMBL" id="JAMKPW020000001">
    <property type="protein sequence ID" value="KAK8222094.1"/>
    <property type="molecule type" value="Genomic_DNA"/>
</dbReference>
<accession>A0ACC3SPJ9</accession>
<organism evidence="1 2">
    <name type="scientific">Zalaria obscura</name>
    <dbReference type="NCBI Taxonomy" id="2024903"/>
    <lineage>
        <taxon>Eukaryota</taxon>
        <taxon>Fungi</taxon>
        <taxon>Dikarya</taxon>
        <taxon>Ascomycota</taxon>
        <taxon>Pezizomycotina</taxon>
        <taxon>Dothideomycetes</taxon>
        <taxon>Dothideomycetidae</taxon>
        <taxon>Dothideales</taxon>
        <taxon>Zalariaceae</taxon>
        <taxon>Zalaria</taxon>
    </lineage>
</organism>
<reference evidence="1" key="1">
    <citation type="submission" date="2024-02" db="EMBL/GenBank/DDBJ databases">
        <title>Metagenome Assembled Genome of Zalaria obscura JY119.</title>
        <authorList>
            <person name="Vighnesh L."/>
            <person name="Jagadeeshwari U."/>
            <person name="Venkata Ramana C."/>
            <person name="Sasikala C."/>
        </authorList>
    </citation>
    <scope>NUCLEOTIDE SEQUENCE</scope>
    <source>
        <strain evidence="1">JY119</strain>
    </source>
</reference>